<evidence type="ECO:0000313" key="2">
    <source>
        <dbReference type="Proteomes" id="UP000634136"/>
    </source>
</evidence>
<dbReference type="AlphaFoldDB" id="A0A834WEY1"/>
<keyword evidence="2" id="KW-1185">Reference proteome</keyword>
<comment type="caution">
    <text evidence="1">The sequence shown here is derived from an EMBL/GenBank/DDBJ whole genome shotgun (WGS) entry which is preliminary data.</text>
</comment>
<organism evidence="1 2">
    <name type="scientific">Senna tora</name>
    <dbReference type="NCBI Taxonomy" id="362788"/>
    <lineage>
        <taxon>Eukaryota</taxon>
        <taxon>Viridiplantae</taxon>
        <taxon>Streptophyta</taxon>
        <taxon>Embryophyta</taxon>
        <taxon>Tracheophyta</taxon>
        <taxon>Spermatophyta</taxon>
        <taxon>Magnoliopsida</taxon>
        <taxon>eudicotyledons</taxon>
        <taxon>Gunneridae</taxon>
        <taxon>Pentapetalae</taxon>
        <taxon>rosids</taxon>
        <taxon>fabids</taxon>
        <taxon>Fabales</taxon>
        <taxon>Fabaceae</taxon>
        <taxon>Caesalpinioideae</taxon>
        <taxon>Cassia clade</taxon>
        <taxon>Senna</taxon>
    </lineage>
</organism>
<accession>A0A834WEY1</accession>
<name>A0A834WEY1_9FABA</name>
<dbReference type="EMBL" id="JAAIUW010000009">
    <property type="protein sequence ID" value="KAF7814624.1"/>
    <property type="molecule type" value="Genomic_DNA"/>
</dbReference>
<dbReference type="Proteomes" id="UP000634136">
    <property type="component" value="Unassembled WGS sequence"/>
</dbReference>
<evidence type="ECO:0000313" key="1">
    <source>
        <dbReference type="EMBL" id="KAF7814624.1"/>
    </source>
</evidence>
<proteinExistence type="predicted"/>
<sequence>MGGSQLPSRDNISKLSKLPLQSRGSSRLVVEGLSEHILEWEARFEGLNLGMQQFQVRFDIRMCTTRLAAFAMRCLVVDTKLIRSLHEIRNLGGHNNTSWDPATSIAPPFMPSFCQGEAPLRGEDLWNVTSFAWQGNQHSSCWIWEFETQRYASHALAGILL</sequence>
<reference evidence="1" key="1">
    <citation type="submission" date="2020-09" db="EMBL/GenBank/DDBJ databases">
        <title>Genome-Enabled Discovery of Anthraquinone Biosynthesis in Senna tora.</title>
        <authorList>
            <person name="Kang S.-H."/>
            <person name="Pandey R.P."/>
            <person name="Lee C.-M."/>
            <person name="Sim J.-S."/>
            <person name="Jeong J.-T."/>
            <person name="Choi B.-S."/>
            <person name="Jung M."/>
            <person name="Ginzburg D."/>
            <person name="Zhao K."/>
            <person name="Won S.Y."/>
            <person name="Oh T.-J."/>
            <person name="Yu Y."/>
            <person name="Kim N.-H."/>
            <person name="Lee O.R."/>
            <person name="Lee T.-H."/>
            <person name="Bashyal P."/>
            <person name="Kim T.-S."/>
            <person name="Lee W.-H."/>
            <person name="Kawkins C."/>
            <person name="Kim C.-K."/>
            <person name="Kim J.S."/>
            <person name="Ahn B.O."/>
            <person name="Rhee S.Y."/>
            <person name="Sohng J.K."/>
        </authorList>
    </citation>
    <scope>NUCLEOTIDE SEQUENCE</scope>
    <source>
        <tissue evidence="1">Leaf</tissue>
    </source>
</reference>
<gene>
    <name evidence="1" type="ORF">G2W53_028593</name>
</gene>
<protein>
    <submittedName>
        <fullName evidence="1">Uncharacterized protein</fullName>
    </submittedName>
</protein>